<dbReference type="InterPro" id="IPR010569">
    <property type="entry name" value="Myotubularin-like_Pase_dom"/>
</dbReference>
<dbReference type="AlphaFoldDB" id="A0A564Y1G4"/>
<dbReference type="InterPro" id="IPR016130">
    <property type="entry name" value="Tyr_Pase_AS"/>
</dbReference>
<evidence type="ECO:0000256" key="3">
    <source>
        <dbReference type="PIRSR" id="PIRSR630564-2"/>
    </source>
</evidence>
<reference evidence="5 6" key="1">
    <citation type="submission" date="2019-07" db="EMBL/GenBank/DDBJ databases">
        <authorList>
            <person name="Jastrzebski P J."/>
            <person name="Paukszto L."/>
            <person name="Jastrzebski P J."/>
        </authorList>
    </citation>
    <scope>NUCLEOTIDE SEQUENCE [LARGE SCALE GENOMIC DNA]</scope>
    <source>
        <strain evidence="5 6">WMS-il1</strain>
    </source>
</reference>
<dbReference type="Pfam" id="PF21098">
    <property type="entry name" value="PH-GRAM_MTMR6-like"/>
    <property type="match status" value="1"/>
</dbReference>
<accession>A0A564Y1G4</accession>
<feature type="active site" description="Phosphocysteine intermediate" evidence="2">
    <location>
        <position position="333"/>
    </location>
</feature>
<dbReference type="Proteomes" id="UP000321570">
    <property type="component" value="Unassembled WGS sequence"/>
</dbReference>
<evidence type="ECO:0000256" key="1">
    <source>
        <dbReference type="ARBA" id="ARBA00007471"/>
    </source>
</evidence>
<feature type="domain" description="Myotubularin phosphatase" evidence="4">
    <location>
        <begin position="101"/>
        <end position="512"/>
    </location>
</feature>
<dbReference type="EMBL" id="CABIJS010000044">
    <property type="protein sequence ID" value="VUZ40986.1"/>
    <property type="molecule type" value="Genomic_DNA"/>
</dbReference>
<sequence>IDGVLKVNSVNVLFIDRTSKYEFRLEISLIDVVERHNLAVFGTPLTIKSKNFRVSCFIFRQNNNCLEFCEELERSRQIYNVESLPCFTRWPPDHPSKPDEGWNRFDLRADFARMGLPSASWVEFSNKIYEHCDTYPSVMFVPKSADLETILGSASFRSRRRFPILTWIHPNGRSVICRSSQPLSGLTGKNKDDQELLRKIRLAGMSAVTVAPKGLLPLTPRIPPYLYVVDTRPRLNALTNRAQGKGYEDENVYEDIIFRFVEIPNIHVVRGSLEKMLTAYQMPKATMMELNQAVDKSGWLRILRRITEAAYFIASRLMTDDDEEYGYSFLVHCSDGWDRTAQVCSLAQLLIDPYYRTYEGFQALVEKDWLHFGHKFGSRCGQTRSVDSKEIAPIFTQFLDCTRHLLEFMPTAFEFNTRFLAALHDHSQSGVFGTFVGCSEKERVSYSLEKRTPSSWTYFANRRSLYLNPLYQPSEEYRKASEMASDRPPHIISLLPAFVTSPHLYSVWKDLFLQYEWRIPHTTQRMQEALKNLQTQTLALNIRANRLRQRIREVGKLLGKSDEDLDRLICIAEKRRYATVKNDTPKRSANVEVEANQCRSYSYGSLTRSVIRKNMFRTYTQPVIRLIPGTLDTCHSCDVLLATRTPCILCSRCDRLVCSICYVFVKSAPDSELNLPICRVCDLILTSSSSTAV</sequence>
<dbReference type="PROSITE" id="PS51339">
    <property type="entry name" value="PPASE_MYOTUBULARIN"/>
    <property type="match status" value="1"/>
</dbReference>
<dbReference type="PANTHER" id="PTHR10807">
    <property type="entry name" value="MYOTUBULARIN-RELATED"/>
    <property type="match status" value="1"/>
</dbReference>
<dbReference type="InterPro" id="IPR011993">
    <property type="entry name" value="PH-like_dom_sf"/>
</dbReference>
<dbReference type="Gene3D" id="2.30.29.30">
    <property type="entry name" value="Pleckstrin-homology domain (PH domain)/Phosphotyrosine-binding domain (PTB)"/>
    <property type="match status" value="1"/>
</dbReference>
<organism evidence="5 6">
    <name type="scientific">Hymenolepis diminuta</name>
    <name type="common">Rat tapeworm</name>
    <dbReference type="NCBI Taxonomy" id="6216"/>
    <lineage>
        <taxon>Eukaryota</taxon>
        <taxon>Metazoa</taxon>
        <taxon>Spiralia</taxon>
        <taxon>Lophotrochozoa</taxon>
        <taxon>Platyhelminthes</taxon>
        <taxon>Cestoda</taxon>
        <taxon>Eucestoda</taxon>
        <taxon>Cyclophyllidea</taxon>
        <taxon>Hymenolepididae</taxon>
        <taxon>Hymenolepis</taxon>
    </lineage>
</organism>
<evidence type="ECO:0000256" key="2">
    <source>
        <dbReference type="PIRSR" id="PIRSR630564-1"/>
    </source>
</evidence>
<keyword evidence="6" id="KW-1185">Reference proteome</keyword>
<feature type="binding site" evidence="3">
    <location>
        <begin position="265"/>
        <end position="266"/>
    </location>
    <ligand>
        <name>substrate</name>
    </ligand>
</feature>
<dbReference type="GO" id="GO:0004438">
    <property type="term" value="F:phosphatidylinositol-3-phosphate phosphatase activity"/>
    <property type="evidence" value="ECO:0007669"/>
    <property type="project" value="TreeGrafter"/>
</dbReference>
<dbReference type="InterPro" id="IPR048994">
    <property type="entry name" value="PH-GRAM_MTMR6-9"/>
</dbReference>
<dbReference type="Pfam" id="PF06602">
    <property type="entry name" value="Myotub-related"/>
    <property type="match status" value="1"/>
</dbReference>
<protein>
    <recommendedName>
        <fullName evidence="4">Myotubularin phosphatase domain-containing protein</fullName>
    </recommendedName>
</protein>
<name>A0A564Y1G4_HYMDI</name>
<dbReference type="PROSITE" id="PS00383">
    <property type="entry name" value="TYR_PHOSPHATASE_1"/>
    <property type="match status" value="1"/>
</dbReference>
<gene>
    <name evidence="5" type="ORF">WMSIL1_LOCUS1856</name>
</gene>
<feature type="binding site" evidence="3">
    <location>
        <begin position="333"/>
        <end position="339"/>
    </location>
    <ligand>
        <name>substrate</name>
    </ligand>
</feature>
<evidence type="ECO:0000259" key="4">
    <source>
        <dbReference type="PROSITE" id="PS51339"/>
    </source>
</evidence>
<dbReference type="SUPFAM" id="SSF52799">
    <property type="entry name" value="(Phosphotyrosine protein) phosphatases II"/>
    <property type="match status" value="1"/>
</dbReference>
<dbReference type="GO" id="GO:0046856">
    <property type="term" value="P:phosphatidylinositol dephosphorylation"/>
    <property type="evidence" value="ECO:0007669"/>
    <property type="project" value="TreeGrafter"/>
</dbReference>
<feature type="non-terminal residue" evidence="5">
    <location>
        <position position="1"/>
    </location>
</feature>
<dbReference type="InterPro" id="IPR029021">
    <property type="entry name" value="Prot-tyrosine_phosphatase-like"/>
</dbReference>
<evidence type="ECO:0000313" key="6">
    <source>
        <dbReference type="Proteomes" id="UP000321570"/>
    </source>
</evidence>
<evidence type="ECO:0000313" key="5">
    <source>
        <dbReference type="EMBL" id="VUZ40986.1"/>
    </source>
</evidence>
<dbReference type="PANTHER" id="PTHR10807:SF8">
    <property type="entry name" value="PHOSPHATIDYLINOSITOL-3-PHOSPHATE PHOSPHATASE"/>
    <property type="match status" value="1"/>
</dbReference>
<dbReference type="GO" id="GO:0005737">
    <property type="term" value="C:cytoplasm"/>
    <property type="evidence" value="ECO:0007669"/>
    <property type="project" value="TreeGrafter"/>
</dbReference>
<dbReference type="InterPro" id="IPR030564">
    <property type="entry name" value="Myotubularin"/>
</dbReference>
<comment type="similarity">
    <text evidence="1">Belongs to the protein-tyrosine phosphatase family. Non-receptor class myotubularin subfamily.</text>
</comment>
<dbReference type="GO" id="GO:0106018">
    <property type="term" value="F:phosphatidylinositol-3,5-bisphosphate phosphatase activity"/>
    <property type="evidence" value="ECO:0007669"/>
    <property type="project" value="TreeGrafter"/>
</dbReference>
<proteinExistence type="inferred from homology"/>